<dbReference type="Gene3D" id="3.80.10.10">
    <property type="entry name" value="Ribonuclease Inhibitor"/>
    <property type="match status" value="2"/>
</dbReference>
<evidence type="ECO:0000313" key="2">
    <source>
        <dbReference type="EMBL" id="OEL19273.1"/>
    </source>
</evidence>
<protein>
    <recommendedName>
        <fullName evidence="1">R13L1/DRL21-like LRR repeat region domain-containing protein</fullName>
    </recommendedName>
</protein>
<dbReference type="OrthoDB" id="765493at2759"/>
<feature type="domain" description="R13L1/DRL21-like LRR repeat region" evidence="1">
    <location>
        <begin position="1"/>
        <end position="66"/>
    </location>
</feature>
<proteinExistence type="predicted"/>
<dbReference type="STRING" id="888268.A0A1E5V280"/>
<dbReference type="InterPro" id="IPR032675">
    <property type="entry name" value="LRR_dom_sf"/>
</dbReference>
<dbReference type="Pfam" id="PF25019">
    <property type="entry name" value="LRR_R13L1-DRL21"/>
    <property type="match status" value="1"/>
</dbReference>
<gene>
    <name evidence="2" type="ORF">BAE44_0019708</name>
</gene>
<dbReference type="AlphaFoldDB" id="A0A1E5V280"/>
<sequence>FDQLIPPYNLEDLVLAGFFGWNFSTWIGTASYLPSLEGLQLIHCKSCEHLPPIGQLPNLKYLRIEGATAVTKIGPEFIGCGVGDPGSTEAVAFPKLERLIIKDMPNLEEWAFVVEEEEVTAAGKEGGEDGAAAKQIGEAPPPRMQELPRLKKLYLVGCPKLRALPQQLGQKATSLKELLLRDVHSLKVVENLPFLSEVLVIDGCKGLERVSNIPQLSELRLELCLELRCVERLDNLHRLFLAEDMQNASSQWVPGLQEQHQGLHGEDLDVYDW</sequence>
<dbReference type="InterPro" id="IPR056789">
    <property type="entry name" value="LRR_R13L1-DRL21"/>
</dbReference>
<comment type="caution">
    <text evidence="2">The sequence shown here is derived from an EMBL/GenBank/DDBJ whole genome shotgun (WGS) entry which is preliminary data.</text>
</comment>
<evidence type="ECO:0000313" key="3">
    <source>
        <dbReference type="Proteomes" id="UP000095767"/>
    </source>
</evidence>
<dbReference type="PANTHER" id="PTHR47186">
    <property type="entry name" value="LEUCINE-RICH REPEAT-CONTAINING PROTEIN 57"/>
    <property type="match status" value="1"/>
</dbReference>
<feature type="non-terminal residue" evidence="2">
    <location>
        <position position="1"/>
    </location>
</feature>
<evidence type="ECO:0000259" key="1">
    <source>
        <dbReference type="Pfam" id="PF25019"/>
    </source>
</evidence>
<reference evidence="2 3" key="1">
    <citation type="submission" date="2016-09" db="EMBL/GenBank/DDBJ databases">
        <title>The draft genome of Dichanthelium oligosanthes: A C3 panicoid grass species.</title>
        <authorList>
            <person name="Studer A.J."/>
            <person name="Schnable J.C."/>
            <person name="Brutnell T.P."/>
        </authorList>
    </citation>
    <scope>NUCLEOTIDE SEQUENCE [LARGE SCALE GENOMIC DNA]</scope>
    <source>
        <strain evidence="3">cv. Kellogg 1175</strain>
        <tissue evidence="2">Leaf</tissue>
    </source>
</reference>
<accession>A0A1E5V280</accession>
<dbReference type="Proteomes" id="UP000095767">
    <property type="component" value="Unassembled WGS sequence"/>
</dbReference>
<dbReference type="PANTHER" id="PTHR47186:SF51">
    <property type="entry name" value="NB-ARC DOMAIN-CONTAINING PROTEIN"/>
    <property type="match status" value="1"/>
</dbReference>
<keyword evidence="3" id="KW-1185">Reference proteome</keyword>
<dbReference type="SUPFAM" id="SSF52058">
    <property type="entry name" value="L domain-like"/>
    <property type="match status" value="1"/>
</dbReference>
<dbReference type="EMBL" id="LWDX02054114">
    <property type="protein sequence ID" value="OEL19273.1"/>
    <property type="molecule type" value="Genomic_DNA"/>
</dbReference>
<name>A0A1E5V280_9POAL</name>
<organism evidence="2 3">
    <name type="scientific">Dichanthelium oligosanthes</name>
    <dbReference type="NCBI Taxonomy" id="888268"/>
    <lineage>
        <taxon>Eukaryota</taxon>
        <taxon>Viridiplantae</taxon>
        <taxon>Streptophyta</taxon>
        <taxon>Embryophyta</taxon>
        <taxon>Tracheophyta</taxon>
        <taxon>Spermatophyta</taxon>
        <taxon>Magnoliopsida</taxon>
        <taxon>Liliopsida</taxon>
        <taxon>Poales</taxon>
        <taxon>Poaceae</taxon>
        <taxon>PACMAD clade</taxon>
        <taxon>Panicoideae</taxon>
        <taxon>Panicodae</taxon>
        <taxon>Paniceae</taxon>
        <taxon>Dichantheliinae</taxon>
        <taxon>Dichanthelium</taxon>
    </lineage>
</organism>